<dbReference type="Pfam" id="PF04715">
    <property type="entry name" value="Anth_synt_I_N"/>
    <property type="match status" value="1"/>
</dbReference>
<evidence type="ECO:0000256" key="6">
    <source>
        <dbReference type="ARBA" id="ARBA00022909"/>
    </source>
</evidence>
<dbReference type="InterPro" id="IPR010117">
    <property type="entry name" value="PabB_fungal"/>
</dbReference>
<dbReference type="InterPro" id="IPR005801">
    <property type="entry name" value="ADC_synthase"/>
</dbReference>
<dbReference type="PANTHER" id="PTHR11236:SF18">
    <property type="entry name" value="AMINODEOXYCHORISMATE SYNTHASE"/>
    <property type="match status" value="1"/>
</dbReference>
<keyword evidence="6" id="KW-0289">Folate biosynthesis</keyword>
<dbReference type="AlphaFoldDB" id="A0A9Q5NA95"/>
<dbReference type="GO" id="GO:0005737">
    <property type="term" value="C:cytoplasm"/>
    <property type="evidence" value="ECO:0007669"/>
    <property type="project" value="TreeGrafter"/>
</dbReference>
<comment type="similarity">
    <text evidence="3">In the C-terminal section; belongs to the anthranilate synthase component I family.</text>
</comment>
<feature type="domain" description="Chorismate-utilising enzyme C-terminal" evidence="11">
    <location>
        <begin position="459"/>
        <end position="751"/>
    </location>
</feature>
<dbReference type="Gene3D" id="3.40.50.880">
    <property type="match status" value="1"/>
</dbReference>
<dbReference type="PRINTS" id="PR00096">
    <property type="entry name" value="GATASE"/>
</dbReference>
<evidence type="ECO:0000256" key="9">
    <source>
        <dbReference type="ARBA" id="ARBA00031904"/>
    </source>
</evidence>
<evidence type="ECO:0000259" key="11">
    <source>
        <dbReference type="Pfam" id="PF00425"/>
    </source>
</evidence>
<dbReference type="GO" id="GO:0046656">
    <property type="term" value="P:folic acid biosynthetic process"/>
    <property type="evidence" value="ECO:0007669"/>
    <property type="project" value="UniProtKB-KW"/>
</dbReference>
<feature type="domain" description="Glutamine amidotransferase" evidence="10">
    <location>
        <begin position="11"/>
        <end position="205"/>
    </location>
</feature>
<dbReference type="PANTHER" id="PTHR11236">
    <property type="entry name" value="AMINOBENZOATE/ANTHRANILATE SYNTHASE"/>
    <property type="match status" value="1"/>
</dbReference>
<gene>
    <name evidence="13" type="ORF">A7U60_g6753</name>
</gene>
<dbReference type="OrthoDB" id="64220at2759"/>
<evidence type="ECO:0000256" key="8">
    <source>
        <dbReference type="ARBA" id="ARBA00031329"/>
    </source>
</evidence>
<keyword evidence="14" id="KW-1185">Reference proteome</keyword>
<dbReference type="InterPro" id="IPR029062">
    <property type="entry name" value="Class_I_gatase-like"/>
</dbReference>
<reference evidence="13" key="1">
    <citation type="submission" date="2016-06" db="EMBL/GenBank/DDBJ databases">
        <title>Draft Genome sequence of the fungus Inonotus baumii.</title>
        <authorList>
            <person name="Zhu H."/>
            <person name="Lin W."/>
        </authorList>
    </citation>
    <scope>NUCLEOTIDE SEQUENCE</scope>
    <source>
        <strain evidence="13">821</strain>
    </source>
</reference>
<protein>
    <recommendedName>
        <fullName evidence="4">aminodeoxychorismate synthase</fullName>
        <ecNumber evidence="4">2.6.1.85</ecNumber>
    </recommendedName>
    <alternativeName>
        <fullName evidence="8">Para-aminobenzoate synthase</fullName>
    </alternativeName>
    <alternativeName>
        <fullName evidence="9">p-aminobenzoic acid synthase</fullName>
    </alternativeName>
</protein>
<keyword evidence="5" id="KW-0808">Transferase</keyword>
<dbReference type="NCBIfam" id="TIGR00566">
    <property type="entry name" value="trpG_papA"/>
    <property type="match status" value="1"/>
</dbReference>
<evidence type="ECO:0000256" key="7">
    <source>
        <dbReference type="ARBA" id="ARBA00022962"/>
    </source>
</evidence>
<dbReference type="InterPro" id="IPR019999">
    <property type="entry name" value="Anth_synth_I-like"/>
</dbReference>
<feature type="domain" description="Anthranilate synthase component I N-terminal" evidence="12">
    <location>
        <begin position="281"/>
        <end position="408"/>
    </location>
</feature>
<evidence type="ECO:0000256" key="2">
    <source>
        <dbReference type="ARBA" id="ARBA00005009"/>
    </source>
</evidence>
<dbReference type="GO" id="GO:0000162">
    <property type="term" value="P:L-tryptophan biosynthetic process"/>
    <property type="evidence" value="ECO:0007669"/>
    <property type="project" value="TreeGrafter"/>
</dbReference>
<dbReference type="InterPro" id="IPR015890">
    <property type="entry name" value="Chorismate_C"/>
</dbReference>
<evidence type="ECO:0000313" key="13">
    <source>
        <dbReference type="EMBL" id="OCB86164.1"/>
    </source>
</evidence>
<dbReference type="InterPro" id="IPR017926">
    <property type="entry name" value="GATASE"/>
</dbReference>
<dbReference type="SUPFAM" id="SSF56322">
    <property type="entry name" value="ADC synthase"/>
    <property type="match status" value="1"/>
</dbReference>
<comment type="caution">
    <text evidence="13">The sequence shown here is derived from an EMBL/GenBank/DDBJ whole genome shotgun (WGS) entry which is preliminary data.</text>
</comment>
<dbReference type="Pfam" id="PF00425">
    <property type="entry name" value="Chorismate_bind"/>
    <property type="match status" value="1"/>
</dbReference>
<keyword evidence="7" id="KW-0315">Glutamine amidotransferase</keyword>
<comment type="catalytic activity">
    <reaction evidence="1">
        <text>chorismate + L-glutamine = 4-amino-4-deoxychorismate + L-glutamate</text>
        <dbReference type="Rhea" id="RHEA:11672"/>
        <dbReference type="ChEBI" id="CHEBI:29748"/>
        <dbReference type="ChEBI" id="CHEBI:29985"/>
        <dbReference type="ChEBI" id="CHEBI:58359"/>
        <dbReference type="ChEBI" id="CHEBI:58406"/>
        <dbReference type="EC" id="2.6.1.85"/>
    </reaction>
</comment>
<organism evidence="13 14">
    <name type="scientific">Sanghuangporus baumii</name>
    <name type="common">Phellinus baumii</name>
    <dbReference type="NCBI Taxonomy" id="108892"/>
    <lineage>
        <taxon>Eukaryota</taxon>
        <taxon>Fungi</taxon>
        <taxon>Dikarya</taxon>
        <taxon>Basidiomycota</taxon>
        <taxon>Agaricomycotina</taxon>
        <taxon>Agaricomycetes</taxon>
        <taxon>Hymenochaetales</taxon>
        <taxon>Hymenochaetaceae</taxon>
        <taxon>Sanghuangporus</taxon>
    </lineage>
</organism>
<evidence type="ECO:0000256" key="1">
    <source>
        <dbReference type="ARBA" id="ARBA00001000"/>
    </source>
</evidence>
<dbReference type="PROSITE" id="PS51273">
    <property type="entry name" value="GATASE_TYPE_1"/>
    <property type="match status" value="1"/>
</dbReference>
<evidence type="ECO:0000256" key="4">
    <source>
        <dbReference type="ARBA" id="ARBA00013139"/>
    </source>
</evidence>
<dbReference type="PRINTS" id="PR00097">
    <property type="entry name" value="ANTSNTHASEII"/>
</dbReference>
<proteinExistence type="inferred from homology"/>
<dbReference type="GO" id="GO:0008153">
    <property type="term" value="P:4-aminobenzoate biosynthetic process"/>
    <property type="evidence" value="ECO:0007669"/>
    <property type="project" value="TreeGrafter"/>
</dbReference>
<dbReference type="SUPFAM" id="SSF52317">
    <property type="entry name" value="Class I glutamine amidotransferase-like"/>
    <property type="match status" value="1"/>
</dbReference>
<dbReference type="CDD" id="cd01743">
    <property type="entry name" value="GATase1_Anthranilate_Synthase"/>
    <property type="match status" value="1"/>
</dbReference>
<evidence type="ECO:0000259" key="10">
    <source>
        <dbReference type="Pfam" id="PF00117"/>
    </source>
</evidence>
<evidence type="ECO:0000256" key="3">
    <source>
        <dbReference type="ARBA" id="ARBA00005970"/>
    </source>
</evidence>
<dbReference type="EC" id="2.6.1.85" evidence="4"/>
<dbReference type="EMBL" id="LNZH02000204">
    <property type="protein sequence ID" value="OCB86164.1"/>
    <property type="molecule type" value="Genomic_DNA"/>
</dbReference>
<evidence type="ECO:0000259" key="12">
    <source>
        <dbReference type="Pfam" id="PF04715"/>
    </source>
</evidence>
<dbReference type="InterPro" id="IPR006221">
    <property type="entry name" value="TrpG/PapA_dom"/>
</dbReference>
<dbReference type="InterPro" id="IPR006805">
    <property type="entry name" value="Anth_synth_I_N"/>
</dbReference>
<name>A0A9Q5NA95_SANBA</name>
<evidence type="ECO:0000313" key="14">
    <source>
        <dbReference type="Proteomes" id="UP000757232"/>
    </source>
</evidence>
<dbReference type="Pfam" id="PF00117">
    <property type="entry name" value="GATase"/>
    <property type="match status" value="1"/>
</dbReference>
<dbReference type="GO" id="GO:0046820">
    <property type="term" value="F:4-amino-4-deoxychorismate synthase activity"/>
    <property type="evidence" value="ECO:0007669"/>
    <property type="project" value="UniProtKB-EC"/>
</dbReference>
<sequence length="763" mass="84742">MDSSQDTAKLLVIDSYDSFTNNLACLIKRALPSSLIYIIKNDELDFNNLKQFLPYFSAVVVGPGPGSPATPSDVGVVSDLWGISEKLQLPILGVCLGLESLGIAFGATVRRLKVVKHGQISRISHNGDALFEHIPQDSLVVRYHSLCVDLDRSSKLAEMAWADDGEENGRVVMGLKHRIKPFYAVQYHPESVCTDASGIQVVRNFWRIACDWSSKNRRIIKSWGDRAEKQFSVNSWPPQRVFNPAQLEFSPQRVISSKLSLPQLCAAQICEILGVYKANTDFVLLDSAAQPGSHSIIGCIHPNSLKIQYFVGDDYATLIEGKQRTTCALGSSDIWTWLASFMRTKKAMGGDPSIPFWGGLIGYMSYELGVETLQCDIRHRERRRFPDVNLVFIERSLVLHTKTGEVTLQSLLPKDDDWFAFTASALKRAATGEENSRRLQAPKRPLSASEAKVIYPDKVRYISRIKEAQGFLFAGESYELCLTARTKLLVPKSPAPSSQSSWEIYKKLQSANPAPYAAYIRLHPTILISSSPERFLCYSRPPSQCFQLRPIKGTVKKGNGMTRALAEEILSSPKEIGENLMIVDLIRHDLHGVVGTNVDVRKFCGIEEYETVWQLVSVVEGSVEPSSEAFHDDDSPIGVADLGWNVLHKTLPPGSMTGAPKKRSVQILQDLEDERREIYSGVAGYWCVGGGGDWSVIIRSCFKHEVGPGWTSMVQEDTEGNANYDEWLVGAGGAITALSDPEAEWDEMVTKLQSVLRAFRTDD</sequence>
<evidence type="ECO:0000256" key="5">
    <source>
        <dbReference type="ARBA" id="ARBA00022679"/>
    </source>
</evidence>
<dbReference type="NCBIfam" id="TIGR01823">
    <property type="entry name" value="PabB-fungal"/>
    <property type="match status" value="1"/>
</dbReference>
<comment type="pathway">
    <text evidence="2">Cofactor biosynthesis; tetrahydrofolate biosynthesis; 4-aminobenzoate from chorismate: step 1/2.</text>
</comment>
<dbReference type="Gene3D" id="3.60.120.10">
    <property type="entry name" value="Anthranilate synthase"/>
    <property type="match status" value="1"/>
</dbReference>
<accession>A0A9Q5NA95</accession>
<dbReference type="Proteomes" id="UP000757232">
    <property type="component" value="Unassembled WGS sequence"/>
</dbReference>